<evidence type="ECO:0000256" key="7">
    <source>
        <dbReference type="SAM" id="Phobius"/>
    </source>
</evidence>
<evidence type="ECO:0000313" key="9">
    <source>
        <dbReference type="EMBL" id="MBB5624477.1"/>
    </source>
</evidence>
<evidence type="ECO:0000256" key="2">
    <source>
        <dbReference type="ARBA" id="ARBA00022527"/>
    </source>
</evidence>
<accession>A0A7W8YZ47</accession>
<sequence length="289" mass="30168">MNSHDSGAVREGDVLTRRYRLVERIASGGTSAIWRAFDQSLHRTVAIKVLDGDHGAIRREARATARLLHHDAIEVYDYGETTTAAGRPAAYVVMRLLDGRALSERIAEGPLPWREAAAVGVRVARVLEAAHRRGIVHRDVTAENVLLTPEGAKLLDFGLAAFVGELAGSGVPGTPPYAAPERLTAGGVHPAVDVYALGVLLCEMLTGAPEVPPELAALCAACVAGNPAERPAAGHAAEVLTRALDAPPIAAGDTAIWIRRVRTAAAGSALLSASAAALLWLVNALGSFA</sequence>
<keyword evidence="7" id="KW-0472">Membrane</keyword>
<name>A0A7W8YZ47_9ACTN</name>
<evidence type="ECO:0000256" key="6">
    <source>
        <dbReference type="ARBA" id="ARBA00022840"/>
    </source>
</evidence>
<keyword evidence="10" id="KW-1185">Reference proteome</keyword>
<dbReference type="GO" id="GO:0005524">
    <property type="term" value="F:ATP binding"/>
    <property type="evidence" value="ECO:0007669"/>
    <property type="project" value="UniProtKB-KW"/>
</dbReference>
<organism evidence="9 10">
    <name type="scientific">Sphaerisporangium krabiense</name>
    <dbReference type="NCBI Taxonomy" id="763782"/>
    <lineage>
        <taxon>Bacteria</taxon>
        <taxon>Bacillati</taxon>
        <taxon>Actinomycetota</taxon>
        <taxon>Actinomycetes</taxon>
        <taxon>Streptosporangiales</taxon>
        <taxon>Streptosporangiaceae</taxon>
        <taxon>Sphaerisporangium</taxon>
    </lineage>
</organism>
<dbReference type="PANTHER" id="PTHR43289">
    <property type="entry name" value="MITOGEN-ACTIVATED PROTEIN KINASE KINASE KINASE 20-RELATED"/>
    <property type="match status" value="1"/>
</dbReference>
<gene>
    <name evidence="9" type="ORF">BJ981_000176</name>
</gene>
<dbReference type="CDD" id="cd14014">
    <property type="entry name" value="STKc_PknB_like"/>
    <property type="match status" value="1"/>
</dbReference>
<evidence type="ECO:0000259" key="8">
    <source>
        <dbReference type="PROSITE" id="PS50011"/>
    </source>
</evidence>
<dbReference type="GO" id="GO:0004674">
    <property type="term" value="F:protein serine/threonine kinase activity"/>
    <property type="evidence" value="ECO:0007669"/>
    <property type="project" value="UniProtKB-KW"/>
</dbReference>
<dbReference type="InterPro" id="IPR011009">
    <property type="entry name" value="Kinase-like_dom_sf"/>
</dbReference>
<evidence type="ECO:0000256" key="4">
    <source>
        <dbReference type="ARBA" id="ARBA00022741"/>
    </source>
</evidence>
<keyword evidence="6" id="KW-0067">ATP-binding</keyword>
<protein>
    <recommendedName>
        <fullName evidence="1">non-specific serine/threonine protein kinase</fullName>
        <ecNumber evidence="1">2.7.11.1</ecNumber>
    </recommendedName>
</protein>
<keyword evidence="2 9" id="KW-0723">Serine/threonine-protein kinase</keyword>
<comment type="caution">
    <text evidence="9">The sequence shown here is derived from an EMBL/GenBank/DDBJ whole genome shotgun (WGS) entry which is preliminary data.</text>
</comment>
<dbReference type="AlphaFoldDB" id="A0A7W8YZ47"/>
<dbReference type="Gene3D" id="3.30.200.20">
    <property type="entry name" value="Phosphorylase Kinase, domain 1"/>
    <property type="match status" value="1"/>
</dbReference>
<dbReference type="EMBL" id="JACHBR010000001">
    <property type="protein sequence ID" value="MBB5624477.1"/>
    <property type="molecule type" value="Genomic_DNA"/>
</dbReference>
<dbReference type="PANTHER" id="PTHR43289:SF6">
    <property type="entry name" value="SERINE_THREONINE-PROTEIN KINASE NEKL-3"/>
    <property type="match status" value="1"/>
</dbReference>
<keyword evidence="7" id="KW-0812">Transmembrane</keyword>
<keyword evidence="3" id="KW-0808">Transferase</keyword>
<feature type="transmembrane region" description="Helical" evidence="7">
    <location>
        <begin position="264"/>
        <end position="282"/>
    </location>
</feature>
<reference evidence="9 10" key="1">
    <citation type="submission" date="2020-08" db="EMBL/GenBank/DDBJ databases">
        <title>Sequencing the genomes of 1000 actinobacteria strains.</title>
        <authorList>
            <person name="Klenk H.-P."/>
        </authorList>
    </citation>
    <scope>NUCLEOTIDE SEQUENCE [LARGE SCALE GENOMIC DNA]</scope>
    <source>
        <strain evidence="9 10">DSM 45790</strain>
    </source>
</reference>
<proteinExistence type="predicted"/>
<evidence type="ECO:0000256" key="3">
    <source>
        <dbReference type="ARBA" id="ARBA00022679"/>
    </source>
</evidence>
<keyword evidence="5 9" id="KW-0418">Kinase</keyword>
<dbReference type="SUPFAM" id="SSF56112">
    <property type="entry name" value="Protein kinase-like (PK-like)"/>
    <property type="match status" value="1"/>
</dbReference>
<keyword evidence="7" id="KW-1133">Transmembrane helix</keyword>
<keyword evidence="4" id="KW-0547">Nucleotide-binding</keyword>
<dbReference type="Pfam" id="PF00069">
    <property type="entry name" value="Pkinase"/>
    <property type="match status" value="1"/>
</dbReference>
<dbReference type="PROSITE" id="PS00109">
    <property type="entry name" value="PROTEIN_KINASE_TYR"/>
    <property type="match status" value="1"/>
</dbReference>
<dbReference type="RefSeq" id="WP_184607846.1">
    <property type="nucleotide sequence ID" value="NZ_BOOS01000013.1"/>
</dbReference>
<dbReference type="InterPro" id="IPR000719">
    <property type="entry name" value="Prot_kinase_dom"/>
</dbReference>
<dbReference type="InterPro" id="IPR008266">
    <property type="entry name" value="Tyr_kinase_AS"/>
</dbReference>
<dbReference type="EC" id="2.7.11.1" evidence="1"/>
<feature type="domain" description="Protein kinase" evidence="8">
    <location>
        <begin position="19"/>
        <end position="289"/>
    </location>
</feature>
<evidence type="ECO:0000313" key="10">
    <source>
        <dbReference type="Proteomes" id="UP000588112"/>
    </source>
</evidence>
<dbReference type="Gene3D" id="1.10.510.10">
    <property type="entry name" value="Transferase(Phosphotransferase) domain 1"/>
    <property type="match status" value="1"/>
</dbReference>
<dbReference type="Proteomes" id="UP000588112">
    <property type="component" value="Unassembled WGS sequence"/>
</dbReference>
<dbReference type="PROSITE" id="PS50011">
    <property type="entry name" value="PROTEIN_KINASE_DOM"/>
    <property type="match status" value="1"/>
</dbReference>
<evidence type="ECO:0000256" key="5">
    <source>
        <dbReference type="ARBA" id="ARBA00022777"/>
    </source>
</evidence>
<evidence type="ECO:0000256" key="1">
    <source>
        <dbReference type="ARBA" id="ARBA00012513"/>
    </source>
</evidence>